<dbReference type="Proteomes" id="UP000319257">
    <property type="component" value="Unassembled WGS sequence"/>
</dbReference>
<dbReference type="InterPro" id="IPR016181">
    <property type="entry name" value="Acyl_CoA_acyltransferase"/>
</dbReference>
<dbReference type="RefSeq" id="XP_030997677.1">
    <property type="nucleotide sequence ID" value="XM_031137252.1"/>
</dbReference>
<keyword evidence="1" id="KW-0808">Transferase</keyword>
<dbReference type="AlphaFoldDB" id="A0A507B9V2"/>
<dbReference type="GeneID" id="41967747"/>
<keyword evidence="2" id="KW-0012">Acyltransferase</keyword>
<evidence type="ECO:0000256" key="1">
    <source>
        <dbReference type="ARBA" id="ARBA00022679"/>
    </source>
</evidence>
<dbReference type="Pfam" id="PF00583">
    <property type="entry name" value="Acetyltransf_1"/>
    <property type="match status" value="1"/>
</dbReference>
<sequence>MAALNFRLATEDDAAVLEQLINTAFRADKTTQVFLSADHAGIDVTDVAALKASIASPERVVYVGTDPQGRIAAHGSVRRLEDGRAWFGLLAVDVARQGAGLGKQVLTYAEEYARREWGAARMEFDVVRTREDLIAWYGRRGYRPTGETAPFPYDAHGDWRGVLRDDLYFIMMGKDLVDSSVAETVER</sequence>
<dbReference type="InterPro" id="IPR050832">
    <property type="entry name" value="Bact_Acetyltransf"/>
</dbReference>
<protein>
    <recommendedName>
        <fullName evidence="3">N-acetyltransferase domain-containing protein</fullName>
    </recommendedName>
</protein>
<reference evidence="4 5" key="1">
    <citation type="submission" date="2019-06" db="EMBL/GenBank/DDBJ databases">
        <title>Draft genome sequence of the filamentous fungus Phialemoniopsis curvata isolated from diesel fuel.</title>
        <authorList>
            <person name="Varaljay V.A."/>
            <person name="Lyon W.J."/>
            <person name="Crouch A.L."/>
            <person name="Drake C.E."/>
            <person name="Hollomon J.M."/>
            <person name="Nadeau L.J."/>
            <person name="Nunn H.S."/>
            <person name="Stevenson B.S."/>
            <person name="Bojanowski C.L."/>
            <person name="Crookes-Goodson W.J."/>
        </authorList>
    </citation>
    <scope>NUCLEOTIDE SEQUENCE [LARGE SCALE GENOMIC DNA]</scope>
    <source>
        <strain evidence="4 5">D216</strain>
    </source>
</reference>
<dbReference type="EMBL" id="SKBQ01000001">
    <property type="protein sequence ID" value="TPX15966.1"/>
    <property type="molecule type" value="Genomic_DNA"/>
</dbReference>
<gene>
    <name evidence="4" type="ORF">E0L32_000300</name>
</gene>
<evidence type="ECO:0000313" key="5">
    <source>
        <dbReference type="Proteomes" id="UP000319257"/>
    </source>
</evidence>
<comment type="caution">
    <text evidence="4">The sequence shown here is derived from an EMBL/GenBank/DDBJ whole genome shotgun (WGS) entry which is preliminary data.</text>
</comment>
<dbReference type="Gene3D" id="3.40.630.30">
    <property type="match status" value="1"/>
</dbReference>
<dbReference type="InParanoid" id="A0A507B9V2"/>
<dbReference type="GO" id="GO:0016747">
    <property type="term" value="F:acyltransferase activity, transferring groups other than amino-acyl groups"/>
    <property type="evidence" value="ECO:0007669"/>
    <property type="project" value="InterPro"/>
</dbReference>
<evidence type="ECO:0000256" key="2">
    <source>
        <dbReference type="ARBA" id="ARBA00023315"/>
    </source>
</evidence>
<keyword evidence="5" id="KW-1185">Reference proteome</keyword>
<dbReference type="PANTHER" id="PTHR43877">
    <property type="entry name" value="AMINOALKYLPHOSPHONATE N-ACETYLTRANSFERASE-RELATED-RELATED"/>
    <property type="match status" value="1"/>
</dbReference>
<dbReference type="PROSITE" id="PS51186">
    <property type="entry name" value="GNAT"/>
    <property type="match status" value="1"/>
</dbReference>
<dbReference type="PANTHER" id="PTHR43877:SF2">
    <property type="entry name" value="AMINOALKYLPHOSPHONATE N-ACETYLTRANSFERASE-RELATED"/>
    <property type="match status" value="1"/>
</dbReference>
<dbReference type="InterPro" id="IPR000182">
    <property type="entry name" value="GNAT_dom"/>
</dbReference>
<organism evidence="4 5">
    <name type="scientific">Thyridium curvatum</name>
    <dbReference type="NCBI Taxonomy" id="1093900"/>
    <lineage>
        <taxon>Eukaryota</taxon>
        <taxon>Fungi</taxon>
        <taxon>Dikarya</taxon>
        <taxon>Ascomycota</taxon>
        <taxon>Pezizomycotina</taxon>
        <taxon>Sordariomycetes</taxon>
        <taxon>Sordariomycetidae</taxon>
        <taxon>Thyridiales</taxon>
        <taxon>Thyridiaceae</taxon>
        <taxon>Thyridium</taxon>
    </lineage>
</organism>
<dbReference type="SUPFAM" id="SSF55729">
    <property type="entry name" value="Acyl-CoA N-acyltransferases (Nat)"/>
    <property type="match status" value="1"/>
</dbReference>
<name>A0A507B9V2_9PEZI</name>
<evidence type="ECO:0000259" key="3">
    <source>
        <dbReference type="PROSITE" id="PS51186"/>
    </source>
</evidence>
<dbReference type="STRING" id="1093900.A0A507B9V2"/>
<evidence type="ECO:0000313" key="4">
    <source>
        <dbReference type="EMBL" id="TPX15966.1"/>
    </source>
</evidence>
<proteinExistence type="predicted"/>
<accession>A0A507B9V2</accession>
<feature type="domain" description="N-acetyltransferase" evidence="3">
    <location>
        <begin position="4"/>
        <end position="177"/>
    </location>
</feature>
<dbReference type="CDD" id="cd04301">
    <property type="entry name" value="NAT_SF"/>
    <property type="match status" value="1"/>
</dbReference>
<dbReference type="OrthoDB" id="5689at2759"/>